<comment type="caution">
    <text evidence="3">The sequence shown here is derived from an EMBL/GenBank/DDBJ whole genome shotgun (WGS) entry which is preliminary data.</text>
</comment>
<dbReference type="AlphaFoldDB" id="A0AAD5V6R8"/>
<dbReference type="EMBL" id="JANAWD010000139">
    <property type="protein sequence ID" value="KAJ3485883.1"/>
    <property type="molecule type" value="Genomic_DNA"/>
</dbReference>
<feature type="coiled-coil region" evidence="1">
    <location>
        <begin position="458"/>
        <end position="485"/>
    </location>
</feature>
<evidence type="ECO:0000256" key="1">
    <source>
        <dbReference type="SAM" id="Coils"/>
    </source>
</evidence>
<feature type="compositionally biased region" description="Low complexity" evidence="2">
    <location>
        <begin position="721"/>
        <end position="733"/>
    </location>
</feature>
<reference evidence="3" key="1">
    <citation type="submission" date="2022-07" db="EMBL/GenBank/DDBJ databases">
        <title>Genome Sequence of Physisporinus lineatus.</title>
        <authorList>
            <person name="Buettner E."/>
        </authorList>
    </citation>
    <scope>NUCLEOTIDE SEQUENCE</scope>
    <source>
        <strain evidence="3">VT162</strain>
    </source>
</reference>
<sequence length="800" mass="90484">MLRWKRDCNLLRWKLENLQQDHSHLREQSETKHQDSTLAEERHLQIFLNLQKDNNALSIQSKWIGLQLRAKNQEATVVASERDHLLHVNDALEARLSMMRAERTRLGEGLKHLQSAYSVILQGSRELNGQRTRSMYTLVLTTLVLWRFSRHLGSRLLNEMKAKSAALTQWRSISHQKVEARRDSIRAIALGQDLQTRLEIEAKLRDSESTAVLKWHTEYYKSVKARARAATKFRSYRDFAAKRYSNTTIKLLSGLLVLWRLCFILTQNLAEARALIRALELSATEALEEANSEDKLLLGPISSEHISVDDFSQLPAVEAKAAYAHLSRDYQRLRLEYLRYIDNRASPGNDAPLPRASIPSDHMEGFATSPGPSKSEILGDATDQDKTPTSITTENTHSVGEVYSLEEPSSDSQGHPGDAQAAQRVVQEELRTTREMLTLSEDRCRSLQANLFKTQTELRAAKESHERIRERAATLEGKVSTLEKDLCCAEEDKQELLKQVGMSENRRRSLQGTPSANYRKLILLSRNDDDAHVVSPSVDSQLSLSRRSSRNFTLEMQVARERKDATEIARGKADAEIRELKEDYHNLNVTFAMICLQSKREIAQARKNVQTLTVSHARLETRRADLDIRVVRLIEKVKWLETMDEGYRQLLFLNPDLIPRRAADDDYDSDSGDASVDSDCEDEEPPRRQVRTRKPTFRGVQSERQPVAQASLASDSPVLQYSPSPEYTSSGSSVNSPNALDIAPPVPLYVPPFLRRGRTVTTDGHVRRQTVVASQAVASVLTLDRLARAATGSPSSACPW</sequence>
<name>A0AAD5V6R8_9APHY</name>
<proteinExistence type="predicted"/>
<organism evidence="3 4">
    <name type="scientific">Meripilus lineatus</name>
    <dbReference type="NCBI Taxonomy" id="2056292"/>
    <lineage>
        <taxon>Eukaryota</taxon>
        <taxon>Fungi</taxon>
        <taxon>Dikarya</taxon>
        <taxon>Basidiomycota</taxon>
        <taxon>Agaricomycotina</taxon>
        <taxon>Agaricomycetes</taxon>
        <taxon>Polyporales</taxon>
        <taxon>Meripilaceae</taxon>
        <taxon>Meripilus</taxon>
    </lineage>
</organism>
<feature type="region of interest" description="Disordered" evidence="2">
    <location>
        <begin position="662"/>
        <end position="738"/>
    </location>
</feature>
<evidence type="ECO:0000313" key="3">
    <source>
        <dbReference type="EMBL" id="KAJ3485883.1"/>
    </source>
</evidence>
<keyword evidence="1" id="KW-0175">Coiled coil</keyword>
<gene>
    <name evidence="3" type="ORF">NLI96_g4632</name>
</gene>
<dbReference type="Proteomes" id="UP001212997">
    <property type="component" value="Unassembled WGS sequence"/>
</dbReference>
<accession>A0AAD5V6R8</accession>
<evidence type="ECO:0000256" key="2">
    <source>
        <dbReference type="SAM" id="MobiDB-lite"/>
    </source>
</evidence>
<evidence type="ECO:0000313" key="4">
    <source>
        <dbReference type="Proteomes" id="UP001212997"/>
    </source>
</evidence>
<protein>
    <submittedName>
        <fullName evidence="3">Uncharacterized protein</fullName>
    </submittedName>
</protein>
<feature type="coiled-coil region" evidence="1">
    <location>
        <begin position="563"/>
        <end position="622"/>
    </location>
</feature>
<feature type="region of interest" description="Disordered" evidence="2">
    <location>
        <begin position="346"/>
        <end position="399"/>
    </location>
</feature>
<feature type="coiled-coil region" evidence="1">
    <location>
        <begin position="8"/>
        <end position="35"/>
    </location>
</feature>
<keyword evidence="4" id="KW-1185">Reference proteome</keyword>
<feature type="compositionally biased region" description="Polar residues" evidence="2">
    <location>
        <begin position="387"/>
        <end position="398"/>
    </location>
</feature>
<feature type="compositionally biased region" description="Acidic residues" evidence="2">
    <location>
        <begin position="665"/>
        <end position="684"/>
    </location>
</feature>